<dbReference type="AlphaFoldDB" id="A0AAQ3KQF5"/>
<keyword evidence="3" id="KW-1185">Reference proteome</keyword>
<evidence type="ECO:0008006" key="4">
    <source>
        <dbReference type="Google" id="ProtNLM"/>
    </source>
</evidence>
<proteinExistence type="inferred from homology"/>
<dbReference type="PANTHER" id="PTHR31374">
    <property type="entry name" value="AUXIN-INDUCED PROTEIN-LIKE-RELATED"/>
    <property type="match status" value="1"/>
</dbReference>
<evidence type="ECO:0000256" key="1">
    <source>
        <dbReference type="ARBA" id="ARBA00006974"/>
    </source>
</evidence>
<comment type="similarity">
    <text evidence="1">Belongs to the ARG7 family.</text>
</comment>
<reference evidence="2 3" key="1">
    <citation type="submission" date="2023-10" db="EMBL/GenBank/DDBJ databases">
        <title>Chromosome-scale genome assembly provides insights into flower coloration mechanisms of Canna indica.</title>
        <authorList>
            <person name="Li C."/>
        </authorList>
    </citation>
    <scope>NUCLEOTIDE SEQUENCE [LARGE SCALE GENOMIC DNA]</scope>
    <source>
        <tissue evidence="2">Flower</tissue>
    </source>
</reference>
<dbReference type="Pfam" id="PF02519">
    <property type="entry name" value="Auxin_inducible"/>
    <property type="match status" value="1"/>
</dbReference>
<evidence type="ECO:0000313" key="3">
    <source>
        <dbReference type="Proteomes" id="UP001327560"/>
    </source>
</evidence>
<protein>
    <recommendedName>
        <fullName evidence="4">SAUR family protein</fullName>
    </recommendedName>
</protein>
<dbReference type="PANTHER" id="PTHR31374:SF304">
    <property type="entry name" value="OS04G0537100 PROTEIN"/>
    <property type="match status" value="1"/>
</dbReference>
<name>A0AAQ3KQF5_9LILI</name>
<dbReference type="InterPro" id="IPR003676">
    <property type="entry name" value="SAUR_fam"/>
</dbReference>
<accession>A0AAQ3KQF5</accession>
<evidence type="ECO:0000313" key="2">
    <source>
        <dbReference type="EMBL" id="WOL10091.1"/>
    </source>
</evidence>
<dbReference type="GO" id="GO:0009733">
    <property type="term" value="P:response to auxin"/>
    <property type="evidence" value="ECO:0007669"/>
    <property type="project" value="InterPro"/>
</dbReference>
<dbReference type="EMBL" id="CP136895">
    <property type="protein sequence ID" value="WOL10091.1"/>
    <property type="molecule type" value="Genomic_DNA"/>
</dbReference>
<gene>
    <name evidence="2" type="ORF">Cni_G18845</name>
</gene>
<dbReference type="Proteomes" id="UP001327560">
    <property type="component" value="Chromosome 6"/>
</dbReference>
<sequence length="179" mass="20518">MKRLRGGFRLGRRLSRLWPRIFRLRSRRKGYTRLARWPSAISTSMTAVLRACGRRITRHFRPSVDGDQAHLLGEGEAEEYWRPPKGHLAVYVGVGQQAAKRYVVPVVHFNHPLFRELLREAEEEFGFCHPGCITIPCHSAEFERVWTRIASASRRPCWKSSCCRSSSAVDCSAMFSSPS</sequence>
<organism evidence="2 3">
    <name type="scientific">Canna indica</name>
    <name type="common">Indian-shot</name>
    <dbReference type="NCBI Taxonomy" id="4628"/>
    <lineage>
        <taxon>Eukaryota</taxon>
        <taxon>Viridiplantae</taxon>
        <taxon>Streptophyta</taxon>
        <taxon>Embryophyta</taxon>
        <taxon>Tracheophyta</taxon>
        <taxon>Spermatophyta</taxon>
        <taxon>Magnoliopsida</taxon>
        <taxon>Liliopsida</taxon>
        <taxon>Zingiberales</taxon>
        <taxon>Cannaceae</taxon>
        <taxon>Canna</taxon>
    </lineage>
</organism>